<keyword evidence="10" id="KW-1185">Reference proteome</keyword>
<evidence type="ECO:0000313" key="9">
    <source>
        <dbReference type="EMBL" id="KAA8915370.1"/>
    </source>
</evidence>
<dbReference type="OrthoDB" id="14603at2759"/>
<evidence type="ECO:0000256" key="7">
    <source>
        <dbReference type="ARBA" id="ARBA00023128"/>
    </source>
</evidence>
<dbReference type="PANTHER" id="PTHR31586">
    <property type="entry name" value="CYTOCHROME C OXIDASE PROTEIN 20"/>
    <property type="match status" value="1"/>
</dbReference>
<evidence type="ECO:0000256" key="6">
    <source>
        <dbReference type="ARBA" id="ARBA00022989"/>
    </source>
</evidence>
<keyword evidence="6" id="KW-1133">Transmembrane helix</keyword>
<keyword evidence="8" id="KW-0472">Membrane</keyword>
<evidence type="ECO:0000256" key="1">
    <source>
        <dbReference type="ARBA" id="ARBA00004273"/>
    </source>
</evidence>
<evidence type="ECO:0000256" key="4">
    <source>
        <dbReference type="ARBA" id="ARBA00022692"/>
    </source>
</evidence>
<dbReference type="GO" id="GO:0033617">
    <property type="term" value="P:mitochondrial respiratory chain complex IV assembly"/>
    <property type="evidence" value="ECO:0007669"/>
    <property type="project" value="InterPro"/>
</dbReference>
<dbReference type="PANTHER" id="PTHR31586:SF1">
    <property type="entry name" value="CYTOCHROME C OXIDASE ASSEMBLY PROTEIN COX20, MITOCHONDRIAL"/>
    <property type="match status" value="1"/>
</dbReference>
<protein>
    <recommendedName>
        <fullName evidence="3">Cytochrome c oxidase assembly protein COX20, mitochondrial</fullName>
    </recommendedName>
</protein>
<proteinExistence type="inferred from homology"/>
<evidence type="ECO:0000256" key="3">
    <source>
        <dbReference type="ARBA" id="ARBA00017689"/>
    </source>
</evidence>
<dbReference type="InterPro" id="IPR022533">
    <property type="entry name" value="Cox20"/>
</dbReference>
<name>A0A642V5T3_9ASCO</name>
<evidence type="ECO:0000256" key="8">
    <source>
        <dbReference type="ARBA" id="ARBA00023136"/>
    </source>
</evidence>
<keyword evidence="5" id="KW-0999">Mitochondrion inner membrane</keyword>
<evidence type="ECO:0000256" key="5">
    <source>
        <dbReference type="ARBA" id="ARBA00022792"/>
    </source>
</evidence>
<sequence>MYSSRSMISYVVGLGLQWYRRRKMNREDKRADKLSMWGWFRKGTGKEDEGSKDEGVKNVDNGREKSEYLEDLKPKFDDNLEEKKKLRQEQLQGVIGDQNRFQLALSTVKFNDLLQIHTIPCFSRAMGVGGAIAGVTFGVMKFMRKGESRNKIFNWTMLGFFLGSVVSWEQCRYQLRQQQKLANNKVVKRQDSN</sequence>
<evidence type="ECO:0000256" key="2">
    <source>
        <dbReference type="ARBA" id="ARBA00009575"/>
    </source>
</evidence>
<reference evidence="9" key="1">
    <citation type="journal article" date="2019" name="G3 (Bethesda)">
        <title>Genome Assemblies of Two Rare Opportunistic Yeast Pathogens: Diutina rugosa (syn. Candida rugosa) and Trichomonascus ciferrii (syn. Candida ciferrii).</title>
        <authorList>
            <person name="Mixao V."/>
            <person name="Saus E."/>
            <person name="Hansen A.P."/>
            <person name="Lass-Florl C."/>
            <person name="Gabaldon T."/>
        </authorList>
    </citation>
    <scope>NUCLEOTIDE SEQUENCE</scope>
    <source>
        <strain evidence="9">CBS 4856</strain>
    </source>
</reference>
<evidence type="ECO:0000313" key="10">
    <source>
        <dbReference type="Proteomes" id="UP000761534"/>
    </source>
</evidence>
<dbReference type="VEuPathDB" id="FungiDB:TRICI_002483"/>
<organism evidence="9 10">
    <name type="scientific">Trichomonascus ciferrii</name>
    <dbReference type="NCBI Taxonomy" id="44093"/>
    <lineage>
        <taxon>Eukaryota</taxon>
        <taxon>Fungi</taxon>
        <taxon>Dikarya</taxon>
        <taxon>Ascomycota</taxon>
        <taxon>Saccharomycotina</taxon>
        <taxon>Dipodascomycetes</taxon>
        <taxon>Dipodascales</taxon>
        <taxon>Trichomonascaceae</taxon>
        <taxon>Trichomonascus</taxon>
        <taxon>Trichomonascus ciferrii complex</taxon>
    </lineage>
</organism>
<gene>
    <name evidence="9" type="ORF">TRICI_002483</name>
</gene>
<comment type="similarity">
    <text evidence="2">Belongs to the COX20 family.</text>
</comment>
<dbReference type="EMBL" id="SWFS01000169">
    <property type="protein sequence ID" value="KAA8915370.1"/>
    <property type="molecule type" value="Genomic_DNA"/>
</dbReference>
<dbReference type="Pfam" id="PF12597">
    <property type="entry name" value="Cox20"/>
    <property type="match status" value="1"/>
</dbReference>
<comment type="subcellular location">
    <subcellularLocation>
        <location evidence="1">Mitochondrion inner membrane</location>
    </subcellularLocation>
</comment>
<keyword evidence="7" id="KW-0496">Mitochondrion</keyword>
<accession>A0A642V5T3</accession>
<dbReference type="GO" id="GO:0005743">
    <property type="term" value="C:mitochondrial inner membrane"/>
    <property type="evidence" value="ECO:0007669"/>
    <property type="project" value="UniProtKB-SubCell"/>
</dbReference>
<dbReference type="Proteomes" id="UP000761534">
    <property type="component" value="Unassembled WGS sequence"/>
</dbReference>
<keyword evidence="4" id="KW-0812">Transmembrane</keyword>
<comment type="caution">
    <text evidence="9">The sequence shown here is derived from an EMBL/GenBank/DDBJ whole genome shotgun (WGS) entry which is preliminary data.</text>
</comment>
<dbReference type="AlphaFoldDB" id="A0A642V5T3"/>